<evidence type="ECO:0000256" key="6">
    <source>
        <dbReference type="ARBA" id="ARBA00022777"/>
    </source>
</evidence>
<evidence type="ECO:0000259" key="11">
    <source>
        <dbReference type="PROSITE" id="PS50110"/>
    </source>
</evidence>
<evidence type="ECO:0000259" key="10">
    <source>
        <dbReference type="PROSITE" id="PS50109"/>
    </source>
</evidence>
<dbReference type="InterPro" id="IPR000700">
    <property type="entry name" value="PAS-assoc_C"/>
</dbReference>
<gene>
    <name evidence="14" type="ORF">JJB74_18635</name>
</gene>
<dbReference type="EC" id="2.7.13.3" evidence="3"/>
<feature type="domain" description="Histidine kinase" evidence="10">
    <location>
        <begin position="416"/>
        <end position="634"/>
    </location>
</feature>
<dbReference type="PROSITE" id="PS50112">
    <property type="entry name" value="PAS"/>
    <property type="match status" value="1"/>
</dbReference>
<dbReference type="PROSITE" id="PS50113">
    <property type="entry name" value="PAC"/>
    <property type="match status" value="3"/>
</dbReference>
<evidence type="ECO:0000256" key="7">
    <source>
        <dbReference type="ARBA" id="ARBA00023012"/>
    </source>
</evidence>
<dbReference type="InterPro" id="IPR036097">
    <property type="entry name" value="HisK_dim/P_sf"/>
</dbReference>
<evidence type="ECO:0000256" key="1">
    <source>
        <dbReference type="ARBA" id="ARBA00000085"/>
    </source>
</evidence>
<keyword evidence="4 9" id="KW-0597">Phosphoprotein</keyword>
<dbReference type="SMART" id="SM00091">
    <property type="entry name" value="PAS"/>
    <property type="match status" value="3"/>
</dbReference>
<evidence type="ECO:0000256" key="5">
    <source>
        <dbReference type="ARBA" id="ARBA00022679"/>
    </source>
</evidence>
<dbReference type="InterPro" id="IPR013656">
    <property type="entry name" value="PAS_4"/>
</dbReference>
<evidence type="ECO:0000256" key="4">
    <source>
        <dbReference type="ARBA" id="ARBA00022553"/>
    </source>
</evidence>
<dbReference type="Gene3D" id="1.10.287.130">
    <property type="match status" value="1"/>
</dbReference>
<dbReference type="Pfam" id="PF02518">
    <property type="entry name" value="HATPase_c"/>
    <property type="match status" value="1"/>
</dbReference>
<comment type="catalytic activity">
    <reaction evidence="1">
        <text>ATP + protein L-histidine = ADP + protein N-phospho-L-histidine.</text>
        <dbReference type="EC" id="2.7.13.3"/>
    </reaction>
</comment>
<dbReference type="CDD" id="cd00130">
    <property type="entry name" value="PAS"/>
    <property type="match status" value="2"/>
</dbReference>
<feature type="domain" description="PAS" evidence="12">
    <location>
        <begin position="156"/>
        <end position="200"/>
    </location>
</feature>
<dbReference type="FunFam" id="3.30.565.10:FF:000006">
    <property type="entry name" value="Sensor histidine kinase WalK"/>
    <property type="match status" value="1"/>
</dbReference>
<dbReference type="PRINTS" id="PR00344">
    <property type="entry name" value="BCTRLSENSOR"/>
</dbReference>
<dbReference type="GO" id="GO:0000155">
    <property type="term" value="F:phosphorelay sensor kinase activity"/>
    <property type="evidence" value="ECO:0007669"/>
    <property type="project" value="InterPro"/>
</dbReference>
<dbReference type="Gene3D" id="3.30.565.10">
    <property type="entry name" value="Histidine kinase-like ATPase, C-terminal domain"/>
    <property type="match status" value="1"/>
</dbReference>
<dbReference type="NCBIfam" id="TIGR00229">
    <property type="entry name" value="sensory_box"/>
    <property type="match status" value="2"/>
</dbReference>
<name>A0A934W6V8_9BURK</name>
<dbReference type="InterPro" id="IPR035965">
    <property type="entry name" value="PAS-like_dom_sf"/>
</dbReference>
<dbReference type="InterPro" id="IPR005467">
    <property type="entry name" value="His_kinase_dom"/>
</dbReference>
<dbReference type="SMART" id="SM00388">
    <property type="entry name" value="HisKA"/>
    <property type="match status" value="1"/>
</dbReference>
<dbReference type="SUPFAM" id="SSF52172">
    <property type="entry name" value="CheY-like"/>
    <property type="match status" value="1"/>
</dbReference>
<dbReference type="SUPFAM" id="SSF55785">
    <property type="entry name" value="PYP-like sensor domain (PAS domain)"/>
    <property type="match status" value="3"/>
</dbReference>
<dbReference type="Gene3D" id="3.30.450.20">
    <property type="entry name" value="PAS domain"/>
    <property type="match status" value="3"/>
</dbReference>
<organism evidence="14 15">
    <name type="scientific">Noviherbaspirillum pedocola</name>
    <dbReference type="NCBI Taxonomy" id="2801341"/>
    <lineage>
        <taxon>Bacteria</taxon>
        <taxon>Pseudomonadati</taxon>
        <taxon>Pseudomonadota</taxon>
        <taxon>Betaproteobacteria</taxon>
        <taxon>Burkholderiales</taxon>
        <taxon>Oxalobacteraceae</taxon>
        <taxon>Noviherbaspirillum</taxon>
    </lineage>
</organism>
<evidence type="ECO:0000313" key="14">
    <source>
        <dbReference type="EMBL" id="MBK4736647.1"/>
    </source>
</evidence>
<sequence length="778" mass="85896">MTSNQSASPVPDHDGHPQAEERFRTLFEQAPFSVQLLAPDGRTLAVNRAWERLWSDEQHATQLKAQVLDGRFSLLADPQLEAKGITAWLRRAFAGESVTLPAICYDPVENGLSGRARWVKAWAHPIWDDAGQVREVMLVHEDITEQVQAEKALRDSERRFKQLANTIPQLAWIADASGDIHWYNERWYDYTGTTPEQMLGSGWQAVHDPAVLPAVLAQWRDVLARGEPAQMRFPLRGRDGSFRPFYTVLAPLKDDAGKVLQWFGTNTDISTLEQAQTALQRAEAWLQQGLLAGRMAVWEWDLKSGDVKFSADADSVFGYASATIEQIRQRVHPDDLVRLEQAVEQALATRGEFHETSRRIREDGSVIWIEQRGKLLIDAQGEPIAIHGVNVDVTDRVRAESELKEANRRKDEFLAMLAHELRNPLAPISAAAELLRLWPGDEARVRHASDIISRQVRHMTELVDDLLDVSRVTRGLIHLERLALDLKSVVSDAIEQARPLIEARRHRLLLAVDAAPTPVLGDRTRLIQVVVNVLANAAKYTPAGGEIALAVEVRADEANIIVSDNGCGIGADLLPLLFELFTQAKRTPDRSQGGLGIGLALVRSLVQLHGGRVSAHSEGRNRGSRFTVTLPLCRDLALPRREEASLFPVSPKRILLVDDNADAAQLLGALLETDGHRVTICDSAADALNALNALNILDASPADAPQVCILDIGLPDMSGHELARRLRAQPGMEAALFIALTGYGQPADRQKSESAGFNHHLVKPANLRELAAILASMD</sequence>
<keyword evidence="5" id="KW-0808">Transferase</keyword>
<keyword evidence="8" id="KW-0472">Membrane</keyword>
<dbReference type="InterPro" id="IPR000014">
    <property type="entry name" value="PAS"/>
</dbReference>
<dbReference type="EMBL" id="JAEPBG010000008">
    <property type="protein sequence ID" value="MBK4736647.1"/>
    <property type="molecule type" value="Genomic_DNA"/>
</dbReference>
<dbReference type="GO" id="GO:0005886">
    <property type="term" value="C:plasma membrane"/>
    <property type="evidence" value="ECO:0007669"/>
    <property type="project" value="UniProtKB-SubCell"/>
</dbReference>
<dbReference type="InterPro" id="IPR001789">
    <property type="entry name" value="Sig_transdc_resp-reg_receiver"/>
</dbReference>
<dbReference type="FunFam" id="3.30.450.20:FF:000099">
    <property type="entry name" value="Sensory box sensor histidine kinase"/>
    <property type="match status" value="1"/>
</dbReference>
<dbReference type="SMART" id="SM00086">
    <property type="entry name" value="PAC"/>
    <property type="match status" value="3"/>
</dbReference>
<dbReference type="PANTHER" id="PTHR43547">
    <property type="entry name" value="TWO-COMPONENT HISTIDINE KINASE"/>
    <property type="match status" value="1"/>
</dbReference>
<dbReference type="PROSITE" id="PS50109">
    <property type="entry name" value="HIS_KIN"/>
    <property type="match status" value="1"/>
</dbReference>
<comment type="subcellular location">
    <subcellularLocation>
        <location evidence="2">Cell inner membrane</location>
        <topology evidence="2">Multi-pass membrane protein</topology>
    </subcellularLocation>
</comment>
<dbReference type="InterPro" id="IPR036890">
    <property type="entry name" value="HATPase_C_sf"/>
</dbReference>
<dbReference type="CDD" id="cd00082">
    <property type="entry name" value="HisKA"/>
    <property type="match status" value="1"/>
</dbReference>
<dbReference type="Gene3D" id="3.40.50.2300">
    <property type="match status" value="1"/>
</dbReference>
<dbReference type="PROSITE" id="PS50110">
    <property type="entry name" value="RESPONSE_REGULATORY"/>
    <property type="match status" value="1"/>
</dbReference>
<feature type="domain" description="PAC" evidence="13">
    <location>
        <begin position="101"/>
        <end position="155"/>
    </location>
</feature>
<dbReference type="InterPro" id="IPR013655">
    <property type="entry name" value="PAS_fold_3"/>
</dbReference>
<dbReference type="InterPro" id="IPR011006">
    <property type="entry name" value="CheY-like_superfamily"/>
</dbReference>
<dbReference type="Gene3D" id="2.10.70.100">
    <property type="match status" value="1"/>
</dbReference>
<reference evidence="14" key="1">
    <citation type="submission" date="2021-01" db="EMBL/GenBank/DDBJ databases">
        <title>Genome sequence of strain Noviherbaspirillum sp. DKR-6.</title>
        <authorList>
            <person name="Chaudhary D.K."/>
        </authorList>
    </citation>
    <scope>NUCLEOTIDE SEQUENCE</scope>
    <source>
        <strain evidence="14">DKR-6</strain>
    </source>
</reference>
<dbReference type="AlphaFoldDB" id="A0A934W6V8"/>
<dbReference type="CDD" id="cd17580">
    <property type="entry name" value="REC_2_DhkD-like"/>
    <property type="match status" value="1"/>
</dbReference>
<comment type="caution">
    <text evidence="14">The sequence shown here is derived from an EMBL/GenBank/DDBJ whole genome shotgun (WGS) entry which is preliminary data.</text>
</comment>
<dbReference type="InterPro" id="IPR003661">
    <property type="entry name" value="HisK_dim/P_dom"/>
</dbReference>
<dbReference type="SUPFAM" id="SSF47384">
    <property type="entry name" value="Homodimeric domain of signal transducing histidine kinase"/>
    <property type="match status" value="1"/>
</dbReference>
<evidence type="ECO:0000313" key="15">
    <source>
        <dbReference type="Proteomes" id="UP000622890"/>
    </source>
</evidence>
<dbReference type="InterPro" id="IPR003594">
    <property type="entry name" value="HATPase_dom"/>
</dbReference>
<keyword evidence="15" id="KW-1185">Reference proteome</keyword>
<proteinExistence type="predicted"/>
<dbReference type="InterPro" id="IPR004358">
    <property type="entry name" value="Sig_transdc_His_kin-like_C"/>
</dbReference>
<dbReference type="SMART" id="SM00387">
    <property type="entry name" value="HATPase_c"/>
    <property type="match status" value="1"/>
</dbReference>
<keyword evidence="6" id="KW-0418">Kinase</keyword>
<dbReference type="InterPro" id="IPR001610">
    <property type="entry name" value="PAC"/>
</dbReference>
<dbReference type="Pfam" id="PF00512">
    <property type="entry name" value="HisKA"/>
    <property type="match status" value="1"/>
</dbReference>
<evidence type="ECO:0000259" key="13">
    <source>
        <dbReference type="PROSITE" id="PS50113"/>
    </source>
</evidence>
<feature type="domain" description="PAC" evidence="13">
    <location>
        <begin position="353"/>
        <end position="405"/>
    </location>
</feature>
<keyword evidence="7" id="KW-0902">Two-component regulatory system</keyword>
<feature type="domain" description="PAC" evidence="13">
    <location>
        <begin position="229"/>
        <end position="281"/>
    </location>
</feature>
<protein>
    <recommendedName>
        <fullName evidence="3">histidine kinase</fullName>
        <ecNumber evidence="3">2.7.13.3</ecNumber>
    </recommendedName>
</protein>
<evidence type="ECO:0000256" key="2">
    <source>
        <dbReference type="ARBA" id="ARBA00004429"/>
    </source>
</evidence>
<evidence type="ECO:0000259" key="12">
    <source>
        <dbReference type="PROSITE" id="PS50112"/>
    </source>
</evidence>
<feature type="modified residue" description="4-aspartylphosphate" evidence="9">
    <location>
        <position position="711"/>
    </location>
</feature>
<dbReference type="SUPFAM" id="SSF55874">
    <property type="entry name" value="ATPase domain of HSP90 chaperone/DNA topoisomerase II/histidine kinase"/>
    <property type="match status" value="1"/>
</dbReference>
<evidence type="ECO:0000256" key="3">
    <source>
        <dbReference type="ARBA" id="ARBA00012438"/>
    </source>
</evidence>
<accession>A0A934W6V8</accession>
<dbReference type="PANTHER" id="PTHR43547:SF2">
    <property type="entry name" value="HYBRID SIGNAL TRANSDUCTION HISTIDINE KINASE C"/>
    <property type="match status" value="1"/>
</dbReference>
<dbReference type="Proteomes" id="UP000622890">
    <property type="component" value="Unassembled WGS sequence"/>
</dbReference>
<dbReference type="Pfam" id="PF08448">
    <property type="entry name" value="PAS_4"/>
    <property type="match status" value="2"/>
</dbReference>
<dbReference type="SMART" id="SM00448">
    <property type="entry name" value="REC"/>
    <property type="match status" value="1"/>
</dbReference>
<dbReference type="RefSeq" id="WP_200594283.1">
    <property type="nucleotide sequence ID" value="NZ_JAEPBG010000008.1"/>
</dbReference>
<feature type="domain" description="Response regulatory" evidence="11">
    <location>
        <begin position="653"/>
        <end position="778"/>
    </location>
</feature>
<evidence type="ECO:0000256" key="8">
    <source>
        <dbReference type="ARBA" id="ARBA00023136"/>
    </source>
</evidence>
<dbReference type="Pfam" id="PF08447">
    <property type="entry name" value="PAS_3"/>
    <property type="match status" value="1"/>
</dbReference>
<dbReference type="FunFam" id="1.10.287.130:FF:000001">
    <property type="entry name" value="Two-component sensor histidine kinase"/>
    <property type="match status" value="1"/>
</dbReference>
<evidence type="ECO:0000256" key="9">
    <source>
        <dbReference type="PROSITE-ProRule" id="PRU00169"/>
    </source>
</evidence>
<dbReference type="Pfam" id="PF00072">
    <property type="entry name" value="Response_reg"/>
    <property type="match status" value="1"/>
</dbReference>